<sequence>MWGQIQVLAGPSMSTSRSVQITNGSVMQSETYMYSFVCRINSPGTYTIPAASVVIDGERLESSPYTLEVLQADAEGDSDESSSAGSAGNPRSSRQTTRGAVNPSKDFFVAVQLSRNEVYQGEPILATLRLYTRLDIVGFDDVKLPDFKGFWTKELETPNQINLQRVTHNGREYNMGVIKKYVLFPQKSGELQIDPMRIEVQYRVRAESQSFWDEFMGSYRAAQAVAESPRQTVKVKPLPEGKPALFTGGVGNFTVKASVDQTEVSANEPITYKLIITGKGNLQLLQKPELNLPNSVEVFEPKVNENVALRDDGQSGSITYEYVMIPRAPGQLQIPSYEMAYFDPAAKAYKSVATEAFTLTVRADSVQSATRVTTTVSKEDVKYLGEDIRHIFLGTPSYMVVGYSFVGGLLWWVLLLVLVLLFAASFVLLRKREKLLGNVALAKGRRAGGIVRKRLRRAKVLLEANDPSFYNELLRATWGYLSDKLSIETADLSADAVRARLAELQVPESNTQAVYELLRDSEYAQYAPQENSVSKEDLYRRASETISGLEKWLNSRK</sequence>
<keyword evidence="2" id="KW-1133">Transmembrane helix</keyword>
<feature type="region of interest" description="Disordered" evidence="1">
    <location>
        <begin position="73"/>
        <end position="99"/>
    </location>
</feature>
<dbReference type="PANTHER" id="PTHR40940">
    <property type="entry name" value="PROTEIN BATD-RELATED"/>
    <property type="match status" value="1"/>
</dbReference>
<protein>
    <recommendedName>
        <fullName evidence="5">BatD protein</fullName>
    </recommendedName>
</protein>
<evidence type="ECO:0008006" key="5">
    <source>
        <dbReference type="Google" id="ProtNLM"/>
    </source>
</evidence>
<comment type="caution">
    <text evidence="3">The sequence shown here is derived from an EMBL/GenBank/DDBJ whole genome shotgun (WGS) entry which is preliminary data.</text>
</comment>
<keyword evidence="2" id="KW-0472">Membrane</keyword>
<dbReference type="Proteomes" id="UP000054172">
    <property type="component" value="Unassembled WGS sequence"/>
</dbReference>
<gene>
    <name evidence="3" type="ORF">AL399_07005</name>
</gene>
<accession>A0A0Q4B636</accession>
<dbReference type="PATRIC" id="fig|1702214.3.peg.891"/>
<feature type="transmembrane region" description="Helical" evidence="2">
    <location>
        <begin position="409"/>
        <end position="429"/>
    </location>
</feature>
<evidence type="ECO:0000313" key="3">
    <source>
        <dbReference type="EMBL" id="KQM08496.1"/>
    </source>
</evidence>
<evidence type="ECO:0000313" key="4">
    <source>
        <dbReference type="Proteomes" id="UP000054172"/>
    </source>
</evidence>
<dbReference type="AlphaFoldDB" id="A0A0Q4B636"/>
<organism evidence="3 4">
    <name type="scientific">Candidatus [Bacteroides] periocalifornicus</name>
    <dbReference type="NCBI Taxonomy" id="1702214"/>
    <lineage>
        <taxon>Bacteria</taxon>
        <taxon>Pseudomonadati</taxon>
        <taxon>Bacteroidota</taxon>
    </lineage>
</organism>
<keyword evidence="4" id="KW-1185">Reference proteome</keyword>
<dbReference type="PANTHER" id="PTHR40940:SF2">
    <property type="entry name" value="BATD"/>
    <property type="match status" value="1"/>
</dbReference>
<dbReference type="InterPro" id="IPR025738">
    <property type="entry name" value="BatD"/>
</dbReference>
<reference evidence="3" key="1">
    <citation type="submission" date="2015-08" db="EMBL/GenBank/DDBJ databases">
        <title>Candidatus Bacteriodes Periocalifornicus.</title>
        <authorList>
            <person name="McLean J.S."/>
            <person name="Kelley S."/>
        </authorList>
    </citation>
    <scope>NUCLEOTIDE SEQUENCE [LARGE SCALE GENOMIC DNA]</scope>
    <source>
        <strain evidence="3">12B</strain>
    </source>
</reference>
<name>A0A0Q4B636_9BACT</name>
<dbReference type="Pfam" id="PF13584">
    <property type="entry name" value="BatD"/>
    <property type="match status" value="3"/>
</dbReference>
<feature type="compositionally biased region" description="Polar residues" evidence="1">
    <location>
        <begin position="89"/>
        <end position="99"/>
    </location>
</feature>
<dbReference type="STRING" id="1702214.AL399_07005"/>
<keyword evidence="2" id="KW-0812">Transmembrane</keyword>
<evidence type="ECO:0000256" key="2">
    <source>
        <dbReference type="SAM" id="Phobius"/>
    </source>
</evidence>
<evidence type="ECO:0000256" key="1">
    <source>
        <dbReference type="SAM" id="MobiDB-lite"/>
    </source>
</evidence>
<proteinExistence type="predicted"/>
<dbReference type="EMBL" id="LIIK01000035">
    <property type="protein sequence ID" value="KQM08496.1"/>
    <property type="molecule type" value="Genomic_DNA"/>
</dbReference>